<keyword evidence="5 6" id="KW-0472">Membrane</keyword>
<evidence type="ECO:0000256" key="4">
    <source>
        <dbReference type="ARBA" id="ARBA00022989"/>
    </source>
</evidence>
<dbReference type="Proteomes" id="UP000324800">
    <property type="component" value="Unassembled WGS sequence"/>
</dbReference>
<feature type="domain" description="ABC3 transporter permease C-terminal" evidence="7">
    <location>
        <begin position="2"/>
        <end position="81"/>
    </location>
</feature>
<reference evidence="8 9" key="1">
    <citation type="submission" date="2019-03" db="EMBL/GenBank/DDBJ databases">
        <title>Single cell metagenomics reveals metabolic interactions within the superorganism composed of flagellate Streblomastix strix and complex community of Bacteroidetes bacteria on its surface.</title>
        <authorList>
            <person name="Treitli S.C."/>
            <person name="Kolisko M."/>
            <person name="Husnik F."/>
            <person name="Keeling P."/>
            <person name="Hampl V."/>
        </authorList>
    </citation>
    <scope>NUCLEOTIDE SEQUENCE [LARGE SCALE GENOMIC DNA]</scope>
    <source>
        <strain evidence="8">ST1C</strain>
    </source>
</reference>
<accession>A0A5J4WVV4</accession>
<name>A0A5J4WVV4_9EUKA</name>
<dbReference type="OrthoDB" id="2126250at2759"/>
<gene>
    <name evidence="8" type="ORF">EZS28_006127</name>
</gene>
<evidence type="ECO:0000256" key="1">
    <source>
        <dbReference type="ARBA" id="ARBA00004651"/>
    </source>
</evidence>
<sequence length="88" mass="9429">MQLVRVYIEEAFILVISASVMGMIVGMIVGYMLTSQMGMMQGIPIQFVFPYMMVIISIGAAVLVSIIASAGPALGVVNRNIVTTMKTV</sequence>
<dbReference type="InterPro" id="IPR003838">
    <property type="entry name" value="ABC3_permease_C"/>
</dbReference>
<evidence type="ECO:0000256" key="2">
    <source>
        <dbReference type="ARBA" id="ARBA00022475"/>
    </source>
</evidence>
<keyword evidence="2" id="KW-1003">Cell membrane</keyword>
<keyword evidence="4 6" id="KW-1133">Transmembrane helix</keyword>
<dbReference type="GO" id="GO:0005886">
    <property type="term" value="C:plasma membrane"/>
    <property type="evidence" value="ECO:0007669"/>
    <property type="project" value="UniProtKB-SubCell"/>
</dbReference>
<protein>
    <recommendedName>
        <fullName evidence="7">ABC3 transporter permease C-terminal domain-containing protein</fullName>
    </recommendedName>
</protein>
<evidence type="ECO:0000256" key="5">
    <source>
        <dbReference type="ARBA" id="ARBA00023136"/>
    </source>
</evidence>
<dbReference type="AlphaFoldDB" id="A0A5J4WVV4"/>
<dbReference type="Pfam" id="PF02687">
    <property type="entry name" value="FtsX"/>
    <property type="match status" value="1"/>
</dbReference>
<dbReference type="PANTHER" id="PTHR32522">
    <property type="match status" value="1"/>
</dbReference>
<feature type="transmembrane region" description="Helical" evidence="6">
    <location>
        <begin position="12"/>
        <end position="33"/>
    </location>
</feature>
<evidence type="ECO:0000313" key="8">
    <source>
        <dbReference type="EMBL" id="KAA6398349.1"/>
    </source>
</evidence>
<feature type="transmembrane region" description="Helical" evidence="6">
    <location>
        <begin position="53"/>
        <end position="77"/>
    </location>
</feature>
<organism evidence="8 9">
    <name type="scientific">Streblomastix strix</name>
    <dbReference type="NCBI Taxonomy" id="222440"/>
    <lineage>
        <taxon>Eukaryota</taxon>
        <taxon>Metamonada</taxon>
        <taxon>Preaxostyla</taxon>
        <taxon>Oxymonadida</taxon>
        <taxon>Streblomastigidae</taxon>
        <taxon>Streblomastix</taxon>
    </lineage>
</organism>
<dbReference type="EMBL" id="SNRW01000977">
    <property type="protein sequence ID" value="KAA6398349.1"/>
    <property type="molecule type" value="Genomic_DNA"/>
</dbReference>
<proteinExistence type="predicted"/>
<comment type="caution">
    <text evidence="8">The sequence shown here is derived from an EMBL/GenBank/DDBJ whole genome shotgun (WGS) entry which is preliminary data.</text>
</comment>
<evidence type="ECO:0000259" key="7">
    <source>
        <dbReference type="Pfam" id="PF02687"/>
    </source>
</evidence>
<evidence type="ECO:0000256" key="3">
    <source>
        <dbReference type="ARBA" id="ARBA00022692"/>
    </source>
</evidence>
<keyword evidence="3 6" id="KW-0812">Transmembrane</keyword>
<comment type="subcellular location">
    <subcellularLocation>
        <location evidence="1">Cell membrane</location>
        <topology evidence="1">Multi-pass membrane protein</topology>
    </subcellularLocation>
</comment>
<evidence type="ECO:0000313" key="9">
    <source>
        <dbReference type="Proteomes" id="UP000324800"/>
    </source>
</evidence>
<evidence type="ECO:0000256" key="6">
    <source>
        <dbReference type="SAM" id="Phobius"/>
    </source>
</evidence>
<dbReference type="PANTHER" id="PTHR32522:SF3">
    <property type="entry name" value="ABC3 TRANSPORTER PERMEASE PROTEIN DOMAIN-CONTAINING PROTEIN"/>
    <property type="match status" value="1"/>
</dbReference>